<feature type="region of interest" description="Disordered" evidence="8">
    <location>
        <begin position="1"/>
        <end position="40"/>
    </location>
</feature>
<keyword evidence="2 7" id="KW-0489">Methyltransferase</keyword>
<evidence type="ECO:0000313" key="11">
    <source>
        <dbReference type="Proteomes" id="UP000011518"/>
    </source>
</evidence>
<dbReference type="Proteomes" id="UP000011518">
    <property type="component" value="Unassembled WGS sequence"/>
</dbReference>
<dbReference type="GO" id="GO:0042054">
    <property type="term" value="F:histone methyltransferase activity"/>
    <property type="evidence" value="ECO:0007669"/>
    <property type="project" value="TreeGrafter"/>
</dbReference>
<evidence type="ECO:0000313" key="10">
    <source>
        <dbReference type="EMBL" id="ELW65316.1"/>
    </source>
</evidence>
<keyword evidence="4 7" id="KW-0949">S-adenosyl-L-methionine</keyword>
<evidence type="ECO:0000256" key="1">
    <source>
        <dbReference type="ARBA" id="ARBA00011925"/>
    </source>
</evidence>
<keyword evidence="3 7" id="KW-0808">Transferase</keyword>
<dbReference type="EMBL" id="KB320697">
    <property type="protein sequence ID" value="ELW65316.1"/>
    <property type="molecule type" value="Genomic_DNA"/>
</dbReference>
<dbReference type="Pfam" id="PF22528">
    <property type="entry name" value="PRMT_C"/>
    <property type="match status" value="1"/>
</dbReference>
<dbReference type="CDD" id="cd02440">
    <property type="entry name" value="AdoMet_MTases"/>
    <property type="match status" value="1"/>
</dbReference>
<proteinExistence type="predicted"/>
<dbReference type="InParanoid" id="L9KRA4"/>
<organism evidence="10 11">
    <name type="scientific">Tupaia chinensis</name>
    <name type="common">Chinese tree shrew</name>
    <name type="synonym">Tupaia belangeri chinensis</name>
    <dbReference type="NCBI Taxonomy" id="246437"/>
    <lineage>
        <taxon>Eukaryota</taxon>
        <taxon>Metazoa</taxon>
        <taxon>Chordata</taxon>
        <taxon>Craniata</taxon>
        <taxon>Vertebrata</taxon>
        <taxon>Euteleostomi</taxon>
        <taxon>Mammalia</taxon>
        <taxon>Eutheria</taxon>
        <taxon>Euarchontoglires</taxon>
        <taxon>Scandentia</taxon>
        <taxon>Tupaiidae</taxon>
        <taxon>Tupaia</taxon>
    </lineage>
</organism>
<evidence type="ECO:0000256" key="3">
    <source>
        <dbReference type="ARBA" id="ARBA00022679"/>
    </source>
</evidence>
<evidence type="ECO:0000256" key="6">
    <source>
        <dbReference type="ARBA" id="ARBA00042685"/>
    </source>
</evidence>
<gene>
    <name evidence="10" type="ORF">TREES_T100013997</name>
</gene>
<evidence type="ECO:0000256" key="2">
    <source>
        <dbReference type="ARBA" id="ARBA00022603"/>
    </source>
</evidence>
<dbReference type="GO" id="GO:0032259">
    <property type="term" value="P:methylation"/>
    <property type="evidence" value="ECO:0007669"/>
    <property type="project" value="UniProtKB-KW"/>
</dbReference>
<protein>
    <recommendedName>
        <fullName evidence="5">Protein arginine N-methyltransferase 6</fullName>
        <ecNumber evidence="1">2.1.1.319</ecNumber>
    </recommendedName>
    <alternativeName>
        <fullName evidence="6">Histone-arginine N-methyltransferase PRMT6</fullName>
    </alternativeName>
</protein>
<dbReference type="STRING" id="246437.L9KRA4"/>
<dbReference type="SUPFAM" id="SSF53335">
    <property type="entry name" value="S-adenosyl-L-methionine-dependent methyltransferases"/>
    <property type="match status" value="1"/>
</dbReference>
<dbReference type="InterPro" id="IPR055135">
    <property type="entry name" value="PRMT_dom"/>
</dbReference>
<evidence type="ECO:0000256" key="8">
    <source>
        <dbReference type="SAM" id="MobiDB-lite"/>
    </source>
</evidence>
<dbReference type="FunCoup" id="L9KRA4">
    <property type="interactions" value="2139"/>
</dbReference>
<evidence type="ECO:0000256" key="4">
    <source>
        <dbReference type="ARBA" id="ARBA00022691"/>
    </source>
</evidence>
<dbReference type="Gene3D" id="3.40.50.150">
    <property type="entry name" value="Vaccinia Virus protein VP39"/>
    <property type="match status" value="1"/>
</dbReference>
<dbReference type="AlphaFoldDB" id="L9KRA4"/>
<reference evidence="11" key="1">
    <citation type="submission" date="2012-07" db="EMBL/GenBank/DDBJ databases">
        <title>Genome of the Chinese tree shrew, a rising model animal genetically related to primates.</title>
        <authorList>
            <person name="Zhang G."/>
            <person name="Fan Y."/>
            <person name="Yao Y."/>
            <person name="Huang Z."/>
        </authorList>
    </citation>
    <scope>NUCLEOTIDE SEQUENCE [LARGE SCALE GENOMIC DNA]</scope>
</reference>
<dbReference type="Gene3D" id="2.70.160.11">
    <property type="entry name" value="Hnrnp arginine n-methyltransferase1"/>
    <property type="match status" value="1"/>
</dbReference>
<dbReference type="InterPro" id="IPR025799">
    <property type="entry name" value="Arg_MeTrfase"/>
</dbReference>
<dbReference type="PANTHER" id="PTHR11006:SF73">
    <property type="entry name" value="PROTEIN ARGININE N-METHYLTRANSFERASE 6"/>
    <property type="match status" value="1"/>
</dbReference>
<dbReference type="EC" id="2.1.1.319" evidence="1"/>
<evidence type="ECO:0000256" key="5">
    <source>
        <dbReference type="ARBA" id="ARBA00040406"/>
    </source>
</evidence>
<name>L9KRA4_TUPCH</name>
<reference evidence="11" key="2">
    <citation type="journal article" date="2013" name="Nat. Commun.">
        <title>Genome of the Chinese tree shrew.</title>
        <authorList>
            <person name="Fan Y."/>
            <person name="Huang Z.Y."/>
            <person name="Cao C.C."/>
            <person name="Chen C.S."/>
            <person name="Chen Y.X."/>
            <person name="Fan D.D."/>
            <person name="He J."/>
            <person name="Hou H.L."/>
            <person name="Hu L."/>
            <person name="Hu X.T."/>
            <person name="Jiang X.T."/>
            <person name="Lai R."/>
            <person name="Lang Y.S."/>
            <person name="Liang B."/>
            <person name="Liao S.G."/>
            <person name="Mu D."/>
            <person name="Ma Y.Y."/>
            <person name="Niu Y.Y."/>
            <person name="Sun X.Q."/>
            <person name="Xia J.Q."/>
            <person name="Xiao J."/>
            <person name="Xiong Z.Q."/>
            <person name="Xu L."/>
            <person name="Yang L."/>
            <person name="Zhang Y."/>
            <person name="Zhao W."/>
            <person name="Zhao X.D."/>
            <person name="Zheng Y.T."/>
            <person name="Zhou J.M."/>
            <person name="Zhu Y.B."/>
            <person name="Zhang G.J."/>
            <person name="Wang J."/>
            <person name="Yao Y.G."/>
        </authorList>
    </citation>
    <scope>NUCLEOTIDE SEQUENCE [LARGE SCALE GENOMIC DNA]</scope>
</reference>
<feature type="compositionally biased region" description="Acidic residues" evidence="8">
    <location>
        <begin position="19"/>
        <end position="29"/>
    </location>
</feature>
<dbReference type="FunFam" id="2.70.160.11:FF:000009">
    <property type="entry name" value="protein arginine N-methyltransferase 6"/>
    <property type="match status" value="1"/>
</dbReference>
<dbReference type="eggNOG" id="KOG1499">
    <property type="taxonomic scope" value="Eukaryota"/>
</dbReference>
<dbReference type="PANTHER" id="PTHR11006">
    <property type="entry name" value="PROTEIN ARGININE N-METHYLTRANSFERASE"/>
    <property type="match status" value="1"/>
</dbReference>
<keyword evidence="11" id="KW-1185">Reference proteome</keyword>
<feature type="domain" description="Protein arginine N-methyltransferase" evidence="9">
    <location>
        <begin position="168"/>
        <end position="344"/>
    </location>
</feature>
<sequence>MSQPKKRKLESGGGGEGGEGTEEEDDGEPEAALPRPRRTKRERDQLYYECYSDVSVHEEMIADRVRTDAYRLGILRNWAALRGKTVLDVGAGTGILSIFCAQAGARRVYAVEASAIWQQAREVVRLNGLEDRVHVLPGPVETVELPEQGDGIVRERWRKEGGLLLPASAELFVAPISDQMLEWRLGFWSQVKQHYGVDMSCLESFATRCLMGHSEIVVQGLSGEDVLARPQRFAQLELARVGLEQELEAGVSGRFHCSCYGSAPMHGFAIWYQVTFPGGDSEKPLVLSTSPFHPATHWKQALLYLNEPVQVEQDTEVSGEITMLPSRDNPRRLRVLLRYKVGDQEEKTKDFAMED</sequence>
<evidence type="ECO:0000256" key="7">
    <source>
        <dbReference type="PROSITE-ProRule" id="PRU01015"/>
    </source>
</evidence>
<accession>L9KRA4</accession>
<dbReference type="Pfam" id="PF06325">
    <property type="entry name" value="PrmA"/>
    <property type="match status" value="1"/>
</dbReference>
<dbReference type="InterPro" id="IPR029063">
    <property type="entry name" value="SAM-dependent_MTases_sf"/>
</dbReference>
<dbReference type="GO" id="GO:0035242">
    <property type="term" value="F:protein-arginine omega-N asymmetric methyltransferase activity"/>
    <property type="evidence" value="ECO:0007669"/>
    <property type="project" value="UniProtKB-EC"/>
</dbReference>
<dbReference type="PROSITE" id="PS51678">
    <property type="entry name" value="SAM_MT_PRMT"/>
    <property type="match status" value="1"/>
</dbReference>
<evidence type="ECO:0000259" key="9">
    <source>
        <dbReference type="Pfam" id="PF22528"/>
    </source>
</evidence>